<evidence type="ECO:0000256" key="7">
    <source>
        <dbReference type="ARBA" id="ARBA00023242"/>
    </source>
</evidence>
<name>A0A4S4LNR9_9AGAM</name>
<dbReference type="GO" id="GO:0005643">
    <property type="term" value="C:nuclear pore"/>
    <property type="evidence" value="ECO:0007669"/>
    <property type="project" value="UniProtKB-SubCell"/>
</dbReference>
<dbReference type="InterPro" id="IPR037700">
    <property type="entry name" value="NUP88/NUP82"/>
</dbReference>
<evidence type="ECO:0000256" key="6">
    <source>
        <dbReference type="ARBA" id="ARBA00023132"/>
    </source>
</evidence>
<evidence type="ECO:0000256" key="2">
    <source>
        <dbReference type="ARBA" id="ARBA00022448"/>
    </source>
</evidence>
<comment type="subcellular location">
    <subcellularLocation>
        <location evidence="1">Nucleus</location>
        <location evidence="1">Nuclear pore complex</location>
    </subcellularLocation>
</comment>
<gene>
    <name evidence="9" type="ORF">EW146_g6350</name>
</gene>
<dbReference type="PANTHER" id="PTHR13257:SF0">
    <property type="entry name" value="NUCLEAR PORE COMPLEX PROTEIN NUP88"/>
    <property type="match status" value="1"/>
</dbReference>
<protein>
    <recommendedName>
        <fullName evidence="11">Nucleoporin nup82</fullName>
    </recommendedName>
</protein>
<dbReference type="GO" id="GO:0000056">
    <property type="term" value="P:ribosomal small subunit export from nucleus"/>
    <property type="evidence" value="ECO:0007669"/>
    <property type="project" value="InterPro"/>
</dbReference>
<keyword evidence="10" id="KW-1185">Reference proteome</keyword>
<keyword evidence="4" id="KW-0653">Protein transport</keyword>
<dbReference type="GO" id="GO:0006406">
    <property type="term" value="P:mRNA export from nucleus"/>
    <property type="evidence" value="ECO:0007669"/>
    <property type="project" value="TreeGrafter"/>
</dbReference>
<dbReference type="GO" id="GO:0006606">
    <property type="term" value="P:protein import into nucleus"/>
    <property type="evidence" value="ECO:0007669"/>
    <property type="project" value="TreeGrafter"/>
</dbReference>
<dbReference type="GO" id="GO:0017056">
    <property type="term" value="F:structural constituent of nuclear pore"/>
    <property type="evidence" value="ECO:0007669"/>
    <property type="project" value="InterPro"/>
</dbReference>
<evidence type="ECO:0000256" key="5">
    <source>
        <dbReference type="ARBA" id="ARBA00023010"/>
    </source>
</evidence>
<keyword evidence="2" id="KW-0813">Transport</keyword>
<accession>A0A4S4LNR9</accession>
<dbReference type="InterPro" id="IPR019321">
    <property type="entry name" value="Nucleoporin_Nup88"/>
</dbReference>
<dbReference type="Pfam" id="PF10168">
    <property type="entry name" value="Nup88"/>
    <property type="match status" value="2"/>
</dbReference>
<dbReference type="OrthoDB" id="341482at2759"/>
<dbReference type="PANTHER" id="PTHR13257">
    <property type="entry name" value="NUCLEOPORIN NUP84-RELATED"/>
    <property type="match status" value="1"/>
</dbReference>
<keyword evidence="5" id="KW-0811">Translocation</keyword>
<dbReference type="Proteomes" id="UP000310158">
    <property type="component" value="Unassembled WGS sequence"/>
</dbReference>
<sequence length="841" mass="94111">MQYDEDDWSTILNNHPIFSRSSGPTDPLFDETSFELSTNTLPKFTQLDPEDDSLAPSGRRQTMVIKDAELIVAVGKELRVSALGDAKFNKGSKSYKLLHTPNIQFEIHQLALNPSGQLLAIAGAFQVAVVVLPRPGFTRLVPTKVDCKSIQVGQYYHASTSAAPIVKIEWHPWGDAGSTLMVMTVDGKLREYDISVDTEEPQQIISFVPEKKSRSFMANDVSEREVASFTLGRGKADWGPLTMYAAMKSGDVYAICPYMPQNASIPSSYIHSLECFVAAKKEYLIQSTSPDTRSLSTTYDYQHKYVSALLKQFPPGTVFPASSRSVSVHPPNTVRYPPLRQGPFLLQPSPRNLDGSEGGDATDIIYVAFSHEVEGETERLGVVLLSYQDGKVDVCLDVEKVEAQWEHKQHSNADLSPMLAVYESIDLGLVSSLSGLQLLDLLQGNHPVFHADPIYDDTVYLYHAFGVHALHLDKLLYSLATALRGEGLDSSLAASLDSQEQTEVQPIVTTFSVERRVSNPVIAVALPNDVYLTYSIFILTSSMRVVSFTLNLRSDVLQSRPADLLTDKEEIAVEPLLKQIEGPPIYVSLLGDKPFETPAIFSRPSGLPSIPRLALPGSQTPKEFRLTPDTLRYLGQTVERFTAQIHDVQLAYREVRARSALQEQEYRRQQEKSGDMEDLISQLEGPRRDKTDERLEKVQAAQSVLMSRLSKTLHALIKEASPELSEHEMGWFDELKRMKGEVIGAGRYDESSLLARVRLLEREFNRLMPHLNARREKESKRMRILYEQNQRLGVSQAFELGKQFSQEESRIRNMQRELSNLASKLEVSLGRPPSLLANPSK</sequence>
<feature type="compositionally biased region" description="Basic and acidic residues" evidence="8">
    <location>
        <begin position="664"/>
        <end position="675"/>
    </location>
</feature>
<comment type="caution">
    <text evidence="9">The sequence shown here is derived from an EMBL/GenBank/DDBJ whole genome shotgun (WGS) entry which is preliminary data.</text>
</comment>
<dbReference type="GO" id="GO:0000055">
    <property type="term" value="P:ribosomal large subunit export from nucleus"/>
    <property type="evidence" value="ECO:0007669"/>
    <property type="project" value="InterPro"/>
</dbReference>
<evidence type="ECO:0000256" key="1">
    <source>
        <dbReference type="ARBA" id="ARBA00004567"/>
    </source>
</evidence>
<keyword evidence="7" id="KW-0539">Nucleus</keyword>
<dbReference type="AlphaFoldDB" id="A0A4S4LNR9"/>
<organism evidence="9 10">
    <name type="scientific">Bondarzewia mesenterica</name>
    <dbReference type="NCBI Taxonomy" id="1095465"/>
    <lineage>
        <taxon>Eukaryota</taxon>
        <taxon>Fungi</taxon>
        <taxon>Dikarya</taxon>
        <taxon>Basidiomycota</taxon>
        <taxon>Agaricomycotina</taxon>
        <taxon>Agaricomycetes</taxon>
        <taxon>Russulales</taxon>
        <taxon>Bondarzewiaceae</taxon>
        <taxon>Bondarzewia</taxon>
    </lineage>
</organism>
<evidence type="ECO:0008006" key="11">
    <source>
        <dbReference type="Google" id="ProtNLM"/>
    </source>
</evidence>
<evidence type="ECO:0000256" key="3">
    <source>
        <dbReference type="ARBA" id="ARBA00022816"/>
    </source>
</evidence>
<evidence type="ECO:0000313" key="9">
    <source>
        <dbReference type="EMBL" id="THH13916.1"/>
    </source>
</evidence>
<proteinExistence type="predicted"/>
<keyword evidence="3" id="KW-0509">mRNA transport</keyword>
<feature type="region of interest" description="Disordered" evidence="8">
    <location>
        <begin position="664"/>
        <end position="692"/>
    </location>
</feature>
<evidence type="ECO:0000256" key="4">
    <source>
        <dbReference type="ARBA" id="ARBA00022927"/>
    </source>
</evidence>
<keyword evidence="6" id="KW-0906">Nuclear pore complex</keyword>
<evidence type="ECO:0000256" key="8">
    <source>
        <dbReference type="SAM" id="MobiDB-lite"/>
    </source>
</evidence>
<reference evidence="9 10" key="1">
    <citation type="submission" date="2019-02" db="EMBL/GenBank/DDBJ databases">
        <title>Genome sequencing of the rare red list fungi Bondarzewia mesenterica.</title>
        <authorList>
            <person name="Buettner E."/>
            <person name="Kellner H."/>
        </authorList>
    </citation>
    <scope>NUCLEOTIDE SEQUENCE [LARGE SCALE GENOMIC DNA]</scope>
    <source>
        <strain evidence="9 10">DSM 108281</strain>
    </source>
</reference>
<dbReference type="EMBL" id="SGPL01000315">
    <property type="protein sequence ID" value="THH13916.1"/>
    <property type="molecule type" value="Genomic_DNA"/>
</dbReference>
<evidence type="ECO:0000313" key="10">
    <source>
        <dbReference type="Proteomes" id="UP000310158"/>
    </source>
</evidence>